<dbReference type="RefSeq" id="XP_009531345.1">
    <property type="nucleotide sequence ID" value="XM_009533050.1"/>
</dbReference>
<organism evidence="2 3">
    <name type="scientific">Phytophthora sojae (strain P6497)</name>
    <name type="common">Soybean stem and root rot agent</name>
    <name type="synonym">Phytophthora megasperma f. sp. glycines</name>
    <dbReference type="NCBI Taxonomy" id="1094619"/>
    <lineage>
        <taxon>Eukaryota</taxon>
        <taxon>Sar</taxon>
        <taxon>Stramenopiles</taxon>
        <taxon>Oomycota</taxon>
        <taxon>Peronosporomycetes</taxon>
        <taxon>Peronosporales</taxon>
        <taxon>Peronosporaceae</taxon>
        <taxon>Phytophthora</taxon>
    </lineage>
</organism>
<dbReference type="KEGG" id="psoj:PHYSODRAFT_514185"/>
<dbReference type="EMBL" id="JH159156">
    <property type="protein sequence ID" value="EGZ13916.1"/>
    <property type="molecule type" value="Genomic_DNA"/>
</dbReference>
<gene>
    <name evidence="2" type="ORF">PHYSODRAFT_514185</name>
</gene>
<evidence type="ECO:0000313" key="2">
    <source>
        <dbReference type="EMBL" id="EGZ13916.1"/>
    </source>
</evidence>
<dbReference type="OMA" id="LICSMFW"/>
<proteinExistence type="predicted"/>
<protein>
    <submittedName>
        <fullName evidence="2">Uncharacterized protein</fullName>
    </submittedName>
</protein>
<dbReference type="GeneID" id="20659541"/>
<sequence length="153" mass="16394">MHAEIRLSSSALVKFGVWGERWPTTSQSAYSSSSGTAMPGLLVDWLAPRAWFALICSMFWFCRRSMRVANAATASVRLVWSRISVCSVCSSASRLSSTSRSLPISPASSGRLSSAPPFSPTLAGWLASAASISLPTSLMLAPSTSRSTMLQIW</sequence>
<accession>G4ZQW8</accession>
<evidence type="ECO:0000313" key="3">
    <source>
        <dbReference type="Proteomes" id="UP000002640"/>
    </source>
</evidence>
<keyword evidence="3" id="KW-1185">Reference proteome</keyword>
<evidence type="ECO:0000256" key="1">
    <source>
        <dbReference type="SAM" id="MobiDB-lite"/>
    </source>
</evidence>
<name>G4ZQW8_PHYSP</name>
<feature type="region of interest" description="Disordered" evidence="1">
    <location>
        <begin position="97"/>
        <end position="116"/>
    </location>
</feature>
<reference evidence="2 3" key="1">
    <citation type="journal article" date="2006" name="Science">
        <title>Phytophthora genome sequences uncover evolutionary origins and mechanisms of pathogenesis.</title>
        <authorList>
            <person name="Tyler B.M."/>
            <person name="Tripathy S."/>
            <person name="Zhang X."/>
            <person name="Dehal P."/>
            <person name="Jiang R.H."/>
            <person name="Aerts A."/>
            <person name="Arredondo F.D."/>
            <person name="Baxter L."/>
            <person name="Bensasson D."/>
            <person name="Beynon J.L."/>
            <person name="Chapman J."/>
            <person name="Damasceno C.M."/>
            <person name="Dorrance A.E."/>
            <person name="Dou D."/>
            <person name="Dickerman A.W."/>
            <person name="Dubchak I.L."/>
            <person name="Garbelotto M."/>
            <person name="Gijzen M."/>
            <person name="Gordon S.G."/>
            <person name="Govers F."/>
            <person name="Grunwald N.J."/>
            <person name="Huang W."/>
            <person name="Ivors K.L."/>
            <person name="Jones R.W."/>
            <person name="Kamoun S."/>
            <person name="Krampis K."/>
            <person name="Lamour K.H."/>
            <person name="Lee M.K."/>
            <person name="McDonald W.H."/>
            <person name="Medina M."/>
            <person name="Meijer H.J."/>
            <person name="Nordberg E.K."/>
            <person name="Maclean D.J."/>
            <person name="Ospina-Giraldo M.D."/>
            <person name="Morris P.F."/>
            <person name="Phuntumart V."/>
            <person name="Putnam N.H."/>
            <person name="Rash S."/>
            <person name="Rose J.K."/>
            <person name="Sakihama Y."/>
            <person name="Salamov A.A."/>
            <person name="Savidor A."/>
            <person name="Scheuring C.F."/>
            <person name="Smith B.M."/>
            <person name="Sobral B.W."/>
            <person name="Terry A."/>
            <person name="Torto-Alalibo T.A."/>
            <person name="Win J."/>
            <person name="Xu Z."/>
            <person name="Zhang H."/>
            <person name="Grigoriev I.V."/>
            <person name="Rokhsar D.S."/>
            <person name="Boore J.L."/>
        </authorList>
    </citation>
    <scope>NUCLEOTIDE SEQUENCE [LARGE SCALE GENOMIC DNA]</scope>
    <source>
        <strain evidence="2 3">P6497</strain>
    </source>
</reference>
<feature type="compositionally biased region" description="Low complexity" evidence="1">
    <location>
        <begin position="97"/>
        <end position="109"/>
    </location>
</feature>
<dbReference type="AlphaFoldDB" id="G4ZQW8"/>
<dbReference type="InParanoid" id="G4ZQW8"/>
<dbReference type="Proteomes" id="UP000002640">
    <property type="component" value="Unassembled WGS sequence"/>
</dbReference>